<dbReference type="RefSeq" id="XP_070883099.1">
    <property type="nucleotide sequence ID" value="XM_071029957.1"/>
</dbReference>
<dbReference type="Proteomes" id="UP001610432">
    <property type="component" value="Unassembled WGS sequence"/>
</dbReference>
<sequence>MDGRGPYGLACMNCFKAKSKCVGRPEGDGCQRCHRLKKQCNPSDSIRRRNSQKAQSSRIAQLESKLDDLFSLLQAVQQPPAPTSTASQTSVTGDHSSSDTSMSLPSSVPPTYHMPADESRNTEESLALFRDTMLRACPFIYLPPTVTAQYLQKERPFFFQAVLAVTTRSMREKRMRAQQFKATLAQATVVENRSSIDLLLGLLTYVAWGYDHFIHSAPTTSRLMQIALSIVYDVHLNKPLPGDHHMMTLLGGKAFCSGSEAPERHSLEEQRAVLGCFLLASVISSYFAQNDPMRWTSQMEDFLRTVEANAEHQNDHALALHVRLQLLAQRAAQVRDEHNGLLPIAFFLTSFRGQLEALRASIPLEHPNKYWLLAHLYYVELSINSTAFLPQGSLESPAGTPSAPSPPNSGSDWERVDSMQGSVKAIKSWMDVFFAFKSTDCMAFTIHLWAQLARSLVTLYRLSTYTEAGWDPEVVCNTVDLLEVVKHTTQKMDHIAGPNPVSDDFWTQVARLGAVIRAWLESQLQRDGNEGMPGWAPSGCSASGTQFPWDMSAELTDSLAYGNETWLQTLSSLPLPGSSMRMPP</sequence>
<dbReference type="InterPro" id="IPR051089">
    <property type="entry name" value="prtT"/>
</dbReference>
<feature type="region of interest" description="Disordered" evidence="7">
    <location>
        <begin position="77"/>
        <end position="119"/>
    </location>
</feature>
<evidence type="ECO:0000256" key="4">
    <source>
        <dbReference type="ARBA" id="ARBA00023125"/>
    </source>
</evidence>
<dbReference type="SUPFAM" id="SSF57701">
    <property type="entry name" value="Zn2/Cys6 DNA-binding domain"/>
    <property type="match status" value="1"/>
</dbReference>
<evidence type="ECO:0000313" key="9">
    <source>
        <dbReference type="Proteomes" id="UP001610432"/>
    </source>
</evidence>
<evidence type="ECO:0000256" key="3">
    <source>
        <dbReference type="ARBA" id="ARBA00023015"/>
    </source>
</evidence>
<evidence type="ECO:0000256" key="2">
    <source>
        <dbReference type="ARBA" id="ARBA00022833"/>
    </source>
</evidence>
<comment type="subcellular location">
    <subcellularLocation>
        <location evidence="1">Nucleus</location>
    </subcellularLocation>
</comment>
<keyword evidence="5" id="KW-0804">Transcription</keyword>
<feature type="region of interest" description="Disordered" evidence="7">
    <location>
        <begin position="394"/>
        <end position="415"/>
    </location>
</feature>
<dbReference type="PANTHER" id="PTHR31845:SF18">
    <property type="entry name" value="ZN(II)2CYS6 TRANSCRIPTION FACTOR (EUROFUNG)"/>
    <property type="match status" value="1"/>
</dbReference>
<evidence type="ECO:0000256" key="1">
    <source>
        <dbReference type="ARBA" id="ARBA00004123"/>
    </source>
</evidence>
<accession>A0ABR4LHZ3</accession>
<name>A0ABR4LHZ3_9EURO</name>
<feature type="compositionally biased region" description="Polar residues" evidence="7">
    <location>
        <begin position="83"/>
        <end position="95"/>
    </location>
</feature>
<keyword evidence="6" id="KW-0539">Nucleus</keyword>
<keyword evidence="2" id="KW-0862">Zinc</keyword>
<evidence type="ECO:0000256" key="6">
    <source>
        <dbReference type="ARBA" id="ARBA00023242"/>
    </source>
</evidence>
<reference evidence="8 9" key="1">
    <citation type="submission" date="2024-07" db="EMBL/GenBank/DDBJ databases">
        <title>Section-level genome sequencing and comparative genomics of Aspergillus sections Usti and Cavernicolus.</title>
        <authorList>
            <consortium name="Lawrence Berkeley National Laboratory"/>
            <person name="Nybo J.L."/>
            <person name="Vesth T.C."/>
            <person name="Theobald S."/>
            <person name="Frisvad J.C."/>
            <person name="Larsen T.O."/>
            <person name="Kjaerboelling I."/>
            <person name="Rothschild-Mancinelli K."/>
            <person name="Lyhne E.K."/>
            <person name="Kogle M.E."/>
            <person name="Barry K."/>
            <person name="Clum A."/>
            <person name="Na H."/>
            <person name="Ledsgaard L."/>
            <person name="Lin J."/>
            <person name="Lipzen A."/>
            <person name="Kuo A."/>
            <person name="Riley R."/>
            <person name="Mondo S."/>
            <person name="Labutti K."/>
            <person name="Haridas S."/>
            <person name="Pangalinan J."/>
            <person name="Salamov A.A."/>
            <person name="Simmons B.A."/>
            <person name="Magnuson J.K."/>
            <person name="Chen J."/>
            <person name="Drula E."/>
            <person name="Henrissat B."/>
            <person name="Wiebenga A."/>
            <person name="Lubbers R.J."/>
            <person name="Gomes A.C."/>
            <person name="Macurrencykelacurrency M.R."/>
            <person name="Stajich J."/>
            <person name="Grigoriev I.V."/>
            <person name="Mortensen U.H."/>
            <person name="De Vries R.P."/>
            <person name="Baker S.E."/>
            <person name="Andersen M.R."/>
        </authorList>
    </citation>
    <scope>NUCLEOTIDE SEQUENCE [LARGE SCALE GENOMIC DNA]</scope>
    <source>
        <strain evidence="8 9">CBS 449.75</strain>
    </source>
</reference>
<protein>
    <recommendedName>
        <fullName evidence="10">Zn(2)-C6 fungal-type domain-containing protein</fullName>
    </recommendedName>
</protein>
<organism evidence="8 9">
    <name type="scientific">Aspergillus lucknowensis</name>
    <dbReference type="NCBI Taxonomy" id="176173"/>
    <lineage>
        <taxon>Eukaryota</taxon>
        <taxon>Fungi</taxon>
        <taxon>Dikarya</taxon>
        <taxon>Ascomycota</taxon>
        <taxon>Pezizomycotina</taxon>
        <taxon>Eurotiomycetes</taxon>
        <taxon>Eurotiomycetidae</taxon>
        <taxon>Eurotiales</taxon>
        <taxon>Aspergillaceae</taxon>
        <taxon>Aspergillus</taxon>
        <taxon>Aspergillus subgen. Nidulantes</taxon>
    </lineage>
</organism>
<evidence type="ECO:0000256" key="5">
    <source>
        <dbReference type="ARBA" id="ARBA00023163"/>
    </source>
</evidence>
<dbReference type="InterPro" id="IPR036864">
    <property type="entry name" value="Zn2-C6_fun-type_DNA-bd_sf"/>
</dbReference>
<dbReference type="EMBL" id="JBFXLQ010000044">
    <property type="protein sequence ID" value="KAL2864120.1"/>
    <property type="molecule type" value="Genomic_DNA"/>
</dbReference>
<dbReference type="GeneID" id="98145029"/>
<proteinExistence type="predicted"/>
<comment type="caution">
    <text evidence="8">The sequence shown here is derived from an EMBL/GenBank/DDBJ whole genome shotgun (WGS) entry which is preliminary data.</text>
</comment>
<dbReference type="Gene3D" id="4.10.240.10">
    <property type="entry name" value="Zn(2)-C6 fungal-type DNA-binding domain"/>
    <property type="match status" value="1"/>
</dbReference>
<evidence type="ECO:0008006" key="10">
    <source>
        <dbReference type="Google" id="ProtNLM"/>
    </source>
</evidence>
<keyword evidence="9" id="KW-1185">Reference proteome</keyword>
<dbReference type="PANTHER" id="PTHR31845">
    <property type="entry name" value="FINGER DOMAIN PROTEIN, PUTATIVE-RELATED"/>
    <property type="match status" value="1"/>
</dbReference>
<keyword evidence="4" id="KW-0238">DNA-binding</keyword>
<evidence type="ECO:0000313" key="8">
    <source>
        <dbReference type="EMBL" id="KAL2864120.1"/>
    </source>
</evidence>
<evidence type="ECO:0000256" key="7">
    <source>
        <dbReference type="SAM" id="MobiDB-lite"/>
    </source>
</evidence>
<gene>
    <name evidence="8" type="ORF">BJX67DRAFT_362092</name>
</gene>
<keyword evidence="3" id="KW-0805">Transcription regulation</keyword>